<dbReference type="PhylomeDB" id="E9FXY9"/>
<sequence>MQQQPTPKKPVKRQPSKASKSAAVSAAIKVIQISDVEPQVFQQILHFLYTGRIPLLEEDGMADRLFKAADKYGLDNLKEECARFVLADLNEHNVIDTLIWASKNSLANLFDCALHLVSGNYPQVSSQPDWQNLIDNHPQIYLRVSQLMANLPGNARGT</sequence>
<protein>
    <recommendedName>
        <fullName evidence="1">BTB domain-containing protein</fullName>
    </recommendedName>
</protein>
<dbReference type="InterPro" id="IPR000210">
    <property type="entry name" value="BTB/POZ_dom"/>
</dbReference>
<dbReference type="AlphaFoldDB" id="E9FXY9"/>
<dbReference type="Gene3D" id="3.30.710.10">
    <property type="entry name" value="Potassium Channel Kv1.1, Chain A"/>
    <property type="match status" value="1"/>
</dbReference>
<name>E9FXY9_DAPPU</name>
<dbReference type="FunFam" id="3.30.710.10:FF:000248">
    <property type="entry name" value="Uncharacterized protein"/>
    <property type="match status" value="1"/>
</dbReference>
<dbReference type="EMBL" id="GL732526">
    <property type="protein sequence ID" value="EFX88208.1"/>
    <property type="molecule type" value="Genomic_DNA"/>
</dbReference>
<keyword evidence="3" id="KW-1185">Reference proteome</keyword>
<dbReference type="GO" id="GO:0030162">
    <property type="term" value="P:regulation of proteolysis"/>
    <property type="evidence" value="ECO:0000318"/>
    <property type="project" value="GO_Central"/>
</dbReference>
<dbReference type="HOGENOM" id="CLU_004253_9_3_1"/>
<dbReference type="InParanoid" id="E9FXY9"/>
<dbReference type="OrthoDB" id="6359816at2759"/>
<proteinExistence type="predicted"/>
<evidence type="ECO:0000313" key="2">
    <source>
        <dbReference type="EMBL" id="EFX88208.1"/>
    </source>
</evidence>
<feature type="domain" description="BTB" evidence="1">
    <location>
        <begin position="28"/>
        <end position="86"/>
    </location>
</feature>
<dbReference type="GO" id="GO:0031625">
    <property type="term" value="F:ubiquitin protein ligase binding"/>
    <property type="evidence" value="ECO:0000318"/>
    <property type="project" value="GO_Central"/>
</dbReference>
<accession>E9FXY9</accession>
<dbReference type="GO" id="GO:0043161">
    <property type="term" value="P:proteasome-mediated ubiquitin-dependent protein catabolic process"/>
    <property type="evidence" value="ECO:0000318"/>
    <property type="project" value="GO_Central"/>
</dbReference>
<dbReference type="Proteomes" id="UP000000305">
    <property type="component" value="Unassembled WGS sequence"/>
</dbReference>
<dbReference type="GO" id="GO:0005737">
    <property type="term" value="C:cytoplasm"/>
    <property type="evidence" value="ECO:0000318"/>
    <property type="project" value="GO_Central"/>
</dbReference>
<dbReference type="InterPro" id="IPR011333">
    <property type="entry name" value="SKP1/BTB/POZ_sf"/>
</dbReference>
<dbReference type="SUPFAM" id="SSF54695">
    <property type="entry name" value="POZ domain"/>
    <property type="match status" value="1"/>
</dbReference>
<reference evidence="2 3" key="1">
    <citation type="journal article" date="2011" name="Science">
        <title>The ecoresponsive genome of Daphnia pulex.</title>
        <authorList>
            <person name="Colbourne J.K."/>
            <person name="Pfrender M.E."/>
            <person name="Gilbert D."/>
            <person name="Thomas W.K."/>
            <person name="Tucker A."/>
            <person name="Oakley T.H."/>
            <person name="Tokishita S."/>
            <person name="Aerts A."/>
            <person name="Arnold G.J."/>
            <person name="Basu M.K."/>
            <person name="Bauer D.J."/>
            <person name="Caceres C.E."/>
            <person name="Carmel L."/>
            <person name="Casola C."/>
            <person name="Choi J.H."/>
            <person name="Detter J.C."/>
            <person name="Dong Q."/>
            <person name="Dusheyko S."/>
            <person name="Eads B.D."/>
            <person name="Frohlich T."/>
            <person name="Geiler-Samerotte K.A."/>
            <person name="Gerlach D."/>
            <person name="Hatcher P."/>
            <person name="Jogdeo S."/>
            <person name="Krijgsveld J."/>
            <person name="Kriventseva E.V."/>
            <person name="Kultz D."/>
            <person name="Laforsch C."/>
            <person name="Lindquist E."/>
            <person name="Lopez J."/>
            <person name="Manak J.R."/>
            <person name="Muller J."/>
            <person name="Pangilinan J."/>
            <person name="Patwardhan R.P."/>
            <person name="Pitluck S."/>
            <person name="Pritham E.J."/>
            <person name="Rechtsteiner A."/>
            <person name="Rho M."/>
            <person name="Rogozin I.B."/>
            <person name="Sakarya O."/>
            <person name="Salamov A."/>
            <person name="Schaack S."/>
            <person name="Shapiro H."/>
            <person name="Shiga Y."/>
            <person name="Skalitzky C."/>
            <person name="Smith Z."/>
            <person name="Souvorov A."/>
            <person name="Sung W."/>
            <person name="Tang Z."/>
            <person name="Tsuchiya D."/>
            <person name="Tu H."/>
            <person name="Vos H."/>
            <person name="Wang M."/>
            <person name="Wolf Y.I."/>
            <person name="Yamagata H."/>
            <person name="Yamada T."/>
            <person name="Ye Y."/>
            <person name="Shaw J.R."/>
            <person name="Andrews J."/>
            <person name="Crease T.J."/>
            <person name="Tang H."/>
            <person name="Lucas S.M."/>
            <person name="Robertson H.M."/>
            <person name="Bork P."/>
            <person name="Koonin E.V."/>
            <person name="Zdobnov E.M."/>
            <person name="Grigoriev I.V."/>
            <person name="Lynch M."/>
            <person name="Boore J.L."/>
        </authorList>
    </citation>
    <scope>NUCLEOTIDE SEQUENCE [LARGE SCALE GENOMIC DNA]</scope>
</reference>
<dbReference type="GO" id="GO:0005634">
    <property type="term" value="C:nucleus"/>
    <property type="evidence" value="ECO:0000318"/>
    <property type="project" value="GO_Central"/>
</dbReference>
<organism evidence="2 3">
    <name type="scientific">Daphnia pulex</name>
    <name type="common">Water flea</name>
    <dbReference type="NCBI Taxonomy" id="6669"/>
    <lineage>
        <taxon>Eukaryota</taxon>
        <taxon>Metazoa</taxon>
        <taxon>Ecdysozoa</taxon>
        <taxon>Arthropoda</taxon>
        <taxon>Crustacea</taxon>
        <taxon>Branchiopoda</taxon>
        <taxon>Diplostraca</taxon>
        <taxon>Cladocera</taxon>
        <taxon>Anomopoda</taxon>
        <taxon>Daphniidae</taxon>
        <taxon>Daphnia</taxon>
    </lineage>
</organism>
<dbReference type="PANTHER" id="PTHR24413">
    <property type="entry name" value="SPECKLE-TYPE POZ PROTEIN"/>
    <property type="match status" value="1"/>
</dbReference>
<dbReference type="FunFam" id="1.25.40.420:FF:000045">
    <property type="entry name" value="Uncharacterized protein"/>
    <property type="match status" value="1"/>
</dbReference>
<evidence type="ECO:0000313" key="3">
    <source>
        <dbReference type="Proteomes" id="UP000000305"/>
    </source>
</evidence>
<dbReference type="Pfam" id="PF00651">
    <property type="entry name" value="BTB"/>
    <property type="match status" value="1"/>
</dbReference>
<dbReference type="KEGG" id="dpx:DAPPUDRAFT_42631"/>
<dbReference type="eggNOG" id="KOG1987">
    <property type="taxonomic scope" value="Eukaryota"/>
</dbReference>
<gene>
    <name evidence="2" type="ORF">DAPPUDRAFT_42631</name>
</gene>
<evidence type="ECO:0000259" key="1">
    <source>
        <dbReference type="Pfam" id="PF00651"/>
    </source>
</evidence>
<dbReference type="Gene3D" id="1.25.40.420">
    <property type="match status" value="1"/>
</dbReference>